<reference evidence="3" key="2">
    <citation type="submission" date="2020-09" db="EMBL/GenBank/DDBJ databases">
        <authorList>
            <person name="Sun Q."/>
            <person name="Kim S."/>
        </authorList>
    </citation>
    <scope>NUCLEOTIDE SEQUENCE</scope>
    <source>
        <strain evidence="3">KCTC 12710</strain>
    </source>
</reference>
<evidence type="ECO:0000256" key="1">
    <source>
        <dbReference type="SAM" id="MobiDB-lite"/>
    </source>
</evidence>
<dbReference type="EMBL" id="BMWZ01000009">
    <property type="protein sequence ID" value="GGZ91513.1"/>
    <property type="molecule type" value="Genomic_DNA"/>
</dbReference>
<proteinExistence type="predicted"/>
<dbReference type="AlphaFoldDB" id="A0A918VE71"/>
<evidence type="ECO:0000256" key="2">
    <source>
        <dbReference type="SAM" id="SignalP"/>
    </source>
</evidence>
<accession>A0A918VE71</accession>
<feature type="compositionally biased region" description="Basic residues" evidence="1">
    <location>
        <begin position="140"/>
        <end position="154"/>
    </location>
</feature>
<feature type="region of interest" description="Disordered" evidence="1">
    <location>
        <begin position="131"/>
        <end position="154"/>
    </location>
</feature>
<keyword evidence="4" id="KW-1185">Reference proteome</keyword>
<dbReference type="Proteomes" id="UP000636004">
    <property type="component" value="Unassembled WGS sequence"/>
</dbReference>
<feature type="chain" id="PRO_5037111909" description="DUF4890 domain-containing protein" evidence="2">
    <location>
        <begin position="19"/>
        <end position="154"/>
    </location>
</feature>
<evidence type="ECO:0008006" key="5">
    <source>
        <dbReference type="Google" id="ProtNLM"/>
    </source>
</evidence>
<protein>
    <recommendedName>
        <fullName evidence="5">DUF4890 domain-containing protein</fullName>
    </recommendedName>
</protein>
<reference evidence="3" key="1">
    <citation type="journal article" date="2014" name="Int. J. Syst. Evol. Microbiol.">
        <title>Complete genome sequence of Corynebacterium casei LMG S-19264T (=DSM 44701T), isolated from a smear-ripened cheese.</title>
        <authorList>
            <consortium name="US DOE Joint Genome Institute (JGI-PGF)"/>
            <person name="Walter F."/>
            <person name="Albersmeier A."/>
            <person name="Kalinowski J."/>
            <person name="Ruckert C."/>
        </authorList>
    </citation>
    <scope>NUCLEOTIDE SEQUENCE</scope>
    <source>
        <strain evidence="3">KCTC 12710</strain>
    </source>
</reference>
<evidence type="ECO:0000313" key="4">
    <source>
        <dbReference type="Proteomes" id="UP000636004"/>
    </source>
</evidence>
<keyword evidence="2" id="KW-0732">Signal</keyword>
<sequence>MKKIILIAIAFLGLQAMAQEPKKEGRKHHSKMIKDLSAEQIATLKTKKMVLFLDLNETQQGKIQAINLENATKRKAMMAEHKAKKENGTAEKPTNEERYAMAISKLDHKIAMKAKMKDILNKEQYTKWERAQMQIAKNENRKRHGSNKGSKQKS</sequence>
<feature type="signal peptide" evidence="2">
    <location>
        <begin position="1"/>
        <end position="18"/>
    </location>
</feature>
<gene>
    <name evidence="3" type="ORF">GCM10007028_32340</name>
</gene>
<name>A0A918VE71_9FLAO</name>
<dbReference type="RefSeq" id="WP_189362477.1">
    <property type="nucleotide sequence ID" value="NZ_BMWZ01000009.1"/>
</dbReference>
<comment type="caution">
    <text evidence="3">The sequence shown here is derived from an EMBL/GenBank/DDBJ whole genome shotgun (WGS) entry which is preliminary data.</text>
</comment>
<evidence type="ECO:0000313" key="3">
    <source>
        <dbReference type="EMBL" id="GGZ91513.1"/>
    </source>
</evidence>
<organism evidence="3 4">
    <name type="scientific">Algibacter mikhailovii</name>
    <dbReference type="NCBI Taxonomy" id="425498"/>
    <lineage>
        <taxon>Bacteria</taxon>
        <taxon>Pseudomonadati</taxon>
        <taxon>Bacteroidota</taxon>
        <taxon>Flavobacteriia</taxon>
        <taxon>Flavobacteriales</taxon>
        <taxon>Flavobacteriaceae</taxon>
        <taxon>Algibacter</taxon>
    </lineage>
</organism>